<gene>
    <name evidence="2" type="ORF">KP509_19G004900</name>
</gene>
<feature type="compositionally biased region" description="Low complexity" evidence="1">
    <location>
        <begin position="31"/>
        <end position="41"/>
    </location>
</feature>
<evidence type="ECO:0000256" key="1">
    <source>
        <dbReference type="SAM" id="MobiDB-lite"/>
    </source>
</evidence>
<reference evidence="2" key="1">
    <citation type="submission" date="2021-08" db="EMBL/GenBank/DDBJ databases">
        <title>WGS assembly of Ceratopteris richardii.</title>
        <authorList>
            <person name="Marchant D.B."/>
            <person name="Chen G."/>
            <person name="Jenkins J."/>
            <person name="Shu S."/>
            <person name="Leebens-Mack J."/>
            <person name="Grimwood J."/>
            <person name="Schmutz J."/>
            <person name="Soltis P."/>
            <person name="Soltis D."/>
            <person name="Chen Z.-H."/>
        </authorList>
    </citation>
    <scope>NUCLEOTIDE SEQUENCE</scope>
    <source>
        <strain evidence="2">Whitten #5841</strain>
        <tissue evidence="2">Leaf</tissue>
    </source>
</reference>
<feature type="region of interest" description="Disordered" evidence="1">
    <location>
        <begin position="378"/>
        <end position="428"/>
    </location>
</feature>
<evidence type="ECO:0000313" key="2">
    <source>
        <dbReference type="EMBL" id="KAH7351595.1"/>
    </source>
</evidence>
<comment type="caution">
    <text evidence="2">The sequence shown here is derived from an EMBL/GenBank/DDBJ whole genome shotgun (WGS) entry which is preliminary data.</text>
</comment>
<feature type="region of interest" description="Disordered" evidence="1">
    <location>
        <begin position="320"/>
        <end position="361"/>
    </location>
</feature>
<protein>
    <submittedName>
        <fullName evidence="2">Uncharacterized protein</fullName>
    </submittedName>
</protein>
<dbReference type="OrthoDB" id="667051at2759"/>
<feature type="region of interest" description="Disordered" evidence="1">
    <location>
        <begin position="279"/>
        <end position="305"/>
    </location>
</feature>
<accession>A0A8T2SKS1</accession>
<dbReference type="Proteomes" id="UP000825935">
    <property type="component" value="Chromosome 19"/>
</dbReference>
<sequence length="470" mass="51586">MDTIRPYCPEQGRCPQSESHTAPINGRARSRSPSLSPRAGSMSSPSTPSEVEFEFDSIAASELLDEPPISPRFMIPHTSGRWNAFAYSEVEEAISKAASSCRSAETLRGSQENESAIFHSRILETATSPRSPASVRASERHEGAILNGYSEATQVSRFCKQQQQRQTFSPSSTSVRQLINHEMVGDKMTDLAPFEAQQASPGLHGYLQVEEDKHQESMAIRRRERKSSSTLFDKSNVAISADPIDNVKLIPSKSESHARFVASASAPLSPRSLSALIRRSDKSEEGNGSAGTKKAPTKSSKKWAFRDLLRRTVPNSKADAHYINRTLGDPSSPSAFLSSGRSTSSNMTSHLASPPRTAANHSMDSMASFMDRRGYVRAPRSPRHRSSLTLSPPHPLRSSDTHSDVRKPHIASGTPTPSPPRSPMSPHESYYMHQKAHAQELGKKAFLPYRQSLLGCLRGSDVLSPNQLVW</sequence>
<keyword evidence="3" id="KW-1185">Reference proteome</keyword>
<dbReference type="AlphaFoldDB" id="A0A8T2SKS1"/>
<dbReference type="EMBL" id="CM035424">
    <property type="protein sequence ID" value="KAH7351595.1"/>
    <property type="molecule type" value="Genomic_DNA"/>
</dbReference>
<name>A0A8T2SKS1_CERRI</name>
<organism evidence="2 3">
    <name type="scientific">Ceratopteris richardii</name>
    <name type="common">Triangle waterfern</name>
    <dbReference type="NCBI Taxonomy" id="49495"/>
    <lineage>
        <taxon>Eukaryota</taxon>
        <taxon>Viridiplantae</taxon>
        <taxon>Streptophyta</taxon>
        <taxon>Embryophyta</taxon>
        <taxon>Tracheophyta</taxon>
        <taxon>Polypodiopsida</taxon>
        <taxon>Polypodiidae</taxon>
        <taxon>Polypodiales</taxon>
        <taxon>Pteridineae</taxon>
        <taxon>Pteridaceae</taxon>
        <taxon>Parkerioideae</taxon>
        <taxon>Ceratopteris</taxon>
    </lineage>
</organism>
<evidence type="ECO:0000313" key="3">
    <source>
        <dbReference type="Proteomes" id="UP000825935"/>
    </source>
</evidence>
<proteinExistence type="predicted"/>
<feature type="region of interest" description="Disordered" evidence="1">
    <location>
        <begin position="1"/>
        <end position="51"/>
    </location>
</feature>
<feature type="compositionally biased region" description="Low complexity" evidence="1">
    <location>
        <begin position="338"/>
        <end position="349"/>
    </location>
</feature>
<feature type="compositionally biased region" description="Basic and acidic residues" evidence="1">
    <location>
        <begin position="397"/>
        <end position="407"/>
    </location>
</feature>